<dbReference type="CDD" id="cd16913">
    <property type="entry name" value="YkuD_like"/>
    <property type="match status" value="1"/>
</dbReference>
<evidence type="ECO:0000256" key="1">
    <source>
        <dbReference type="ARBA" id="ARBA00004752"/>
    </source>
</evidence>
<dbReference type="EMBL" id="JAOWKW010000007">
    <property type="protein sequence ID" value="MCV2879123.1"/>
    <property type="molecule type" value="Genomic_DNA"/>
</dbReference>
<keyword evidence="10" id="KW-1185">Reference proteome</keyword>
<gene>
    <name evidence="9" type="ORF">OE699_09675</name>
</gene>
<dbReference type="InterPro" id="IPR005490">
    <property type="entry name" value="LD_TPept_cat_dom"/>
</dbReference>
<feature type="active site" description="Nucleophile" evidence="7">
    <location>
        <position position="145"/>
    </location>
</feature>
<dbReference type="SUPFAM" id="SSF141523">
    <property type="entry name" value="L,D-transpeptidase catalytic domain-like"/>
    <property type="match status" value="1"/>
</dbReference>
<evidence type="ECO:0000313" key="9">
    <source>
        <dbReference type="EMBL" id="MCV2879123.1"/>
    </source>
</evidence>
<reference evidence="9 10" key="1">
    <citation type="submission" date="2022-10" db="EMBL/GenBank/DDBJ databases">
        <title>Sinirhodobacter sp. nov., isolated from ocean surface sediments.</title>
        <authorList>
            <person name="He W."/>
            <person name="Wang L."/>
            <person name="Zhang D.-F."/>
        </authorList>
    </citation>
    <scope>NUCLEOTIDE SEQUENCE [LARGE SCALE GENOMIC DNA]</scope>
    <source>
        <strain evidence="9 10">WL0115</strain>
    </source>
</reference>
<dbReference type="PANTHER" id="PTHR36699">
    <property type="entry name" value="LD-TRANSPEPTIDASE"/>
    <property type="match status" value="1"/>
</dbReference>
<evidence type="ECO:0000256" key="6">
    <source>
        <dbReference type="ARBA" id="ARBA00023316"/>
    </source>
</evidence>
<name>A0ABT2ZZC8_9RHOB</name>
<dbReference type="PANTHER" id="PTHR36699:SF1">
    <property type="entry name" value="L,D-TRANSPEPTIDASE YAFK-RELATED"/>
    <property type="match status" value="1"/>
</dbReference>
<dbReference type="InterPro" id="IPR038063">
    <property type="entry name" value="Transpep_catalytic_dom"/>
</dbReference>
<sequence length="170" mass="18368">MHRRTALMGLGSLGLLAACGDSARGAHKFRSYSGPPITQVQVHKDARVMYLISDKTLIKEYKIALGGNPVGKKQFEGDGKTPEGLYFVNRRNPNSAYHLSLGISYPNPQDMAFAEAQGKEPGGDIFIHGRAGKDRGLGKDWTAGCVAVTDPEIEEVYAMVADGTPVFLFP</sequence>
<evidence type="ECO:0000259" key="8">
    <source>
        <dbReference type="PROSITE" id="PS52029"/>
    </source>
</evidence>
<evidence type="ECO:0000256" key="2">
    <source>
        <dbReference type="ARBA" id="ARBA00005992"/>
    </source>
</evidence>
<dbReference type="Pfam" id="PF03734">
    <property type="entry name" value="YkuD"/>
    <property type="match status" value="1"/>
</dbReference>
<keyword evidence="4 7" id="KW-0133">Cell shape</keyword>
<dbReference type="Proteomes" id="UP001526166">
    <property type="component" value="Unassembled WGS sequence"/>
</dbReference>
<evidence type="ECO:0000256" key="4">
    <source>
        <dbReference type="ARBA" id="ARBA00022960"/>
    </source>
</evidence>
<evidence type="ECO:0000313" key="10">
    <source>
        <dbReference type="Proteomes" id="UP001526166"/>
    </source>
</evidence>
<evidence type="ECO:0000256" key="3">
    <source>
        <dbReference type="ARBA" id="ARBA00022679"/>
    </source>
</evidence>
<organism evidence="9 10">
    <name type="scientific">Sedimentimonas flavescens</name>
    <dbReference type="NCBI Taxonomy" id="2851012"/>
    <lineage>
        <taxon>Bacteria</taxon>
        <taxon>Pseudomonadati</taxon>
        <taxon>Pseudomonadota</taxon>
        <taxon>Alphaproteobacteria</taxon>
        <taxon>Rhodobacterales</taxon>
        <taxon>Rhodobacter group</taxon>
        <taxon>Sedimentimonas</taxon>
    </lineage>
</organism>
<keyword evidence="3" id="KW-0808">Transferase</keyword>
<dbReference type="Gene3D" id="2.40.440.10">
    <property type="entry name" value="L,D-transpeptidase catalytic domain-like"/>
    <property type="match status" value="1"/>
</dbReference>
<dbReference type="PROSITE" id="PS51257">
    <property type="entry name" value="PROKAR_LIPOPROTEIN"/>
    <property type="match status" value="1"/>
</dbReference>
<keyword evidence="6 7" id="KW-0961">Cell wall biogenesis/degradation</keyword>
<comment type="pathway">
    <text evidence="1 7">Cell wall biogenesis; peptidoglycan biosynthesis.</text>
</comment>
<accession>A0ABT2ZZC8</accession>
<comment type="caution">
    <text evidence="9">The sequence shown here is derived from an EMBL/GenBank/DDBJ whole genome shotgun (WGS) entry which is preliminary data.</text>
</comment>
<evidence type="ECO:0000256" key="5">
    <source>
        <dbReference type="ARBA" id="ARBA00022984"/>
    </source>
</evidence>
<dbReference type="PROSITE" id="PS52029">
    <property type="entry name" value="LD_TPASE"/>
    <property type="match status" value="1"/>
</dbReference>
<comment type="similarity">
    <text evidence="2">Belongs to the YkuD family.</text>
</comment>
<dbReference type="RefSeq" id="WP_260014903.1">
    <property type="nucleotide sequence ID" value="NZ_JAOALJ010000007.1"/>
</dbReference>
<protein>
    <submittedName>
        <fullName evidence="9">L,D-transpeptidase family protein</fullName>
    </submittedName>
</protein>
<proteinExistence type="inferred from homology"/>
<feature type="domain" description="L,D-TPase catalytic" evidence="8">
    <location>
        <begin position="38"/>
        <end position="169"/>
    </location>
</feature>
<evidence type="ECO:0000256" key="7">
    <source>
        <dbReference type="PROSITE-ProRule" id="PRU01373"/>
    </source>
</evidence>
<feature type="active site" description="Proton donor/acceptor" evidence="7">
    <location>
        <position position="128"/>
    </location>
</feature>
<keyword evidence="5 7" id="KW-0573">Peptidoglycan synthesis</keyword>